<keyword evidence="2" id="KW-0805">Transcription regulation</keyword>
<dbReference type="Pfam" id="PF03466">
    <property type="entry name" value="LysR_substrate"/>
    <property type="match status" value="1"/>
</dbReference>
<evidence type="ECO:0000256" key="3">
    <source>
        <dbReference type="ARBA" id="ARBA00023125"/>
    </source>
</evidence>
<keyword evidence="7" id="KW-1185">Reference proteome</keyword>
<evidence type="ECO:0000313" key="7">
    <source>
        <dbReference type="Proteomes" id="UP000830401"/>
    </source>
</evidence>
<dbReference type="SUPFAM" id="SSF53850">
    <property type="entry name" value="Periplasmic binding protein-like II"/>
    <property type="match status" value="1"/>
</dbReference>
<dbReference type="PRINTS" id="PR00039">
    <property type="entry name" value="HTHLYSR"/>
</dbReference>
<feature type="domain" description="HTH lysR-type" evidence="5">
    <location>
        <begin position="1"/>
        <end position="58"/>
    </location>
</feature>
<dbReference type="InterPro" id="IPR000847">
    <property type="entry name" value="LysR_HTH_N"/>
</dbReference>
<dbReference type="Gene3D" id="3.40.190.10">
    <property type="entry name" value="Periplasmic binding protein-like II"/>
    <property type="match status" value="2"/>
</dbReference>
<dbReference type="EMBL" id="CP095061">
    <property type="protein sequence ID" value="UOQ68372.1"/>
    <property type="molecule type" value="Genomic_DNA"/>
</dbReference>
<dbReference type="SUPFAM" id="SSF46785">
    <property type="entry name" value="Winged helix' DNA-binding domain"/>
    <property type="match status" value="1"/>
</dbReference>
<evidence type="ECO:0000313" key="6">
    <source>
        <dbReference type="EMBL" id="UOQ68372.1"/>
    </source>
</evidence>
<protein>
    <submittedName>
        <fullName evidence="6">LysR substrate-binding domain-containing protein</fullName>
    </submittedName>
</protein>
<keyword evidence="4" id="KW-0804">Transcription</keyword>
<dbReference type="CDD" id="cd08414">
    <property type="entry name" value="PBP2_LTTR_aromatics_like"/>
    <property type="match status" value="1"/>
</dbReference>
<dbReference type="Proteomes" id="UP000830401">
    <property type="component" value="Chromosome"/>
</dbReference>
<proteinExistence type="inferred from homology"/>
<dbReference type="InterPro" id="IPR036390">
    <property type="entry name" value="WH_DNA-bd_sf"/>
</dbReference>
<evidence type="ECO:0000259" key="5">
    <source>
        <dbReference type="PROSITE" id="PS50931"/>
    </source>
</evidence>
<dbReference type="PANTHER" id="PTHR30346:SF0">
    <property type="entry name" value="HCA OPERON TRANSCRIPTIONAL ACTIVATOR HCAR"/>
    <property type="match status" value="1"/>
</dbReference>
<name>A0ABY4GBZ7_9BACT</name>
<dbReference type="InterPro" id="IPR005119">
    <property type="entry name" value="LysR_subst-bd"/>
</dbReference>
<dbReference type="InterPro" id="IPR036388">
    <property type="entry name" value="WH-like_DNA-bd_sf"/>
</dbReference>
<reference evidence="6" key="1">
    <citation type="submission" date="2022-04" db="EMBL/GenBank/DDBJ databases">
        <title>Hymenobacter sp. isolated from the air.</title>
        <authorList>
            <person name="Won M."/>
            <person name="Lee C.-M."/>
            <person name="Woen H.-Y."/>
            <person name="Kwon S.-W."/>
        </authorList>
    </citation>
    <scope>NUCLEOTIDE SEQUENCE</scope>
    <source>
        <strain evidence="6">5420S-77</strain>
    </source>
</reference>
<comment type="similarity">
    <text evidence="1">Belongs to the LysR transcriptional regulatory family.</text>
</comment>
<gene>
    <name evidence="6" type="ORF">MUN86_11270</name>
</gene>
<dbReference type="Pfam" id="PF00126">
    <property type="entry name" value="HTH_1"/>
    <property type="match status" value="1"/>
</dbReference>
<dbReference type="RefSeq" id="WP_245125427.1">
    <property type="nucleotide sequence ID" value="NZ_CP095061.1"/>
</dbReference>
<organism evidence="6 7">
    <name type="scientific">Hymenobacter volaticus</name>
    <dbReference type="NCBI Taxonomy" id="2932254"/>
    <lineage>
        <taxon>Bacteria</taxon>
        <taxon>Pseudomonadati</taxon>
        <taxon>Bacteroidota</taxon>
        <taxon>Cytophagia</taxon>
        <taxon>Cytophagales</taxon>
        <taxon>Hymenobacteraceae</taxon>
        <taxon>Hymenobacter</taxon>
    </lineage>
</organism>
<sequence>MNLDQVRYFLRLADKLHFWQTAEHLNMTQSSLSRHIQSLESELGFRLFERNQRSVRLTAAGQLLQGEWQRLLPELEAVQRHAQQISAGEVGSLRIGHIGAVAHAWLPKLLTGFTARYPLVQLELIEVIATESEQRLLTFQVDLGVWRHPAGSPALASEQLFLEPLALVVPDHHWLREEAFTSLADLRQERFVLPALNGDSPYVRVLGQLFAQYGYQPQLTIASDFGATILSLVAAGLGISVLPMSYAGSPMQGLRFIELPHHSPVFMVWRHDDRSAVLQHLLAEARQLKGVLYRAAY</sequence>
<evidence type="ECO:0000256" key="1">
    <source>
        <dbReference type="ARBA" id="ARBA00009437"/>
    </source>
</evidence>
<keyword evidence="3" id="KW-0238">DNA-binding</keyword>
<dbReference type="Gene3D" id="1.10.10.10">
    <property type="entry name" value="Winged helix-like DNA-binding domain superfamily/Winged helix DNA-binding domain"/>
    <property type="match status" value="1"/>
</dbReference>
<evidence type="ECO:0000256" key="4">
    <source>
        <dbReference type="ARBA" id="ARBA00023163"/>
    </source>
</evidence>
<accession>A0ABY4GBZ7</accession>
<evidence type="ECO:0000256" key="2">
    <source>
        <dbReference type="ARBA" id="ARBA00023015"/>
    </source>
</evidence>
<dbReference type="PROSITE" id="PS50931">
    <property type="entry name" value="HTH_LYSR"/>
    <property type="match status" value="1"/>
</dbReference>
<dbReference type="PANTHER" id="PTHR30346">
    <property type="entry name" value="TRANSCRIPTIONAL DUAL REGULATOR HCAR-RELATED"/>
    <property type="match status" value="1"/>
</dbReference>